<feature type="active site" description="Proton donor/acceptor" evidence="9">
    <location>
        <position position="336"/>
    </location>
</feature>
<evidence type="ECO:0000313" key="13">
    <source>
        <dbReference type="EMBL" id="OQR73333.1"/>
    </source>
</evidence>
<dbReference type="PROSITE" id="PS00133">
    <property type="entry name" value="CARBOXYPEPT_ZN_2"/>
    <property type="match status" value="1"/>
</dbReference>
<feature type="compositionally biased region" description="Polar residues" evidence="10">
    <location>
        <begin position="253"/>
        <end position="271"/>
    </location>
</feature>
<evidence type="ECO:0000256" key="6">
    <source>
        <dbReference type="ARBA" id="ARBA00022801"/>
    </source>
</evidence>
<dbReference type="CDD" id="cd03858">
    <property type="entry name" value="M14_CP_N-E_like"/>
    <property type="match status" value="1"/>
</dbReference>
<keyword evidence="6" id="KW-0378">Hydrolase</keyword>
<dbReference type="PANTHER" id="PTHR11532:SF73">
    <property type="entry name" value="CARBOXYPEPTIDASE D"/>
    <property type="match status" value="1"/>
</dbReference>
<dbReference type="FunFam" id="3.40.630.10:FF:000020">
    <property type="entry name" value="Carboxypeptidase D"/>
    <property type="match status" value="1"/>
</dbReference>
<gene>
    <name evidence="13" type="ORF">BIW11_03604</name>
</gene>
<feature type="domain" description="Peptidase M14" evidence="12">
    <location>
        <begin position="482"/>
        <end position="777"/>
    </location>
</feature>
<dbReference type="FunCoup" id="A0A1V9XIX3">
    <property type="interactions" value="561"/>
</dbReference>
<dbReference type="PANTHER" id="PTHR11532">
    <property type="entry name" value="PROTEASE M14 CARBOXYPEPTIDASE"/>
    <property type="match status" value="1"/>
</dbReference>
<dbReference type="Pfam" id="PF13620">
    <property type="entry name" value="CarboxypepD_reg"/>
    <property type="match status" value="2"/>
</dbReference>
<dbReference type="GO" id="GO:0005615">
    <property type="term" value="C:extracellular space"/>
    <property type="evidence" value="ECO:0007669"/>
    <property type="project" value="TreeGrafter"/>
</dbReference>
<dbReference type="InterPro" id="IPR057246">
    <property type="entry name" value="CARBOXYPEPT_ZN_1"/>
</dbReference>
<comment type="cofactor">
    <cofactor evidence="1">
        <name>Zn(2+)</name>
        <dbReference type="ChEBI" id="CHEBI:29105"/>
    </cofactor>
</comment>
<evidence type="ECO:0000256" key="3">
    <source>
        <dbReference type="ARBA" id="ARBA00022645"/>
    </source>
</evidence>
<dbReference type="GO" id="GO:0004181">
    <property type="term" value="F:metallocarboxypeptidase activity"/>
    <property type="evidence" value="ECO:0007669"/>
    <property type="project" value="InterPro"/>
</dbReference>
<evidence type="ECO:0000256" key="11">
    <source>
        <dbReference type="SAM" id="Phobius"/>
    </source>
</evidence>
<dbReference type="PROSITE" id="PS00132">
    <property type="entry name" value="CARBOXYPEPT_ZN_1"/>
    <property type="match status" value="1"/>
</dbReference>
<dbReference type="Gene3D" id="3.40.630.10">
    <property type="entry name" value="Zn peptidases"/>
    <property type="match status" value="3"/>
</dbReference>
<evidence type="ECO:0000259" key="12">
    <source>
        <dbReference type="PROSITE" id="PS52035"/>
    </source>
</evidence>
<evidence type="ECO:0000313" key="14">
    <source>
        <dbReference type="Proteomes" id="UP000192247"/>
    </source>
</evidence>
<dbReference type="GO" id="GO:0008270">
    <property type="term" value="F:zinc ion binding"/>
    <property type="evidence" value="ECO:0007669"/>
    <property type="project" value="InterPro"/>
</dbReference>
<dbReference type="GO" id="GO:0016485">
    <property type="term" value="P:protein processing"/>
    <property type="evidence" value="ECO:0007669"/>
    <property type="project" value="TreeGrafter"/>
</dbReference>
<dbReference type="OrthoDB" id="10249045at2759"/>
<evidence type="ECO:0000256" key="2">
    <source>
        <dbReference type="ARBA" id="ARBA00005988"/>
    </source>
</evidence>
<dbReference type="CDD" id="cd11308">
    <property type="entry name" value="Peptidase_M14NE-CP-C_like"/>
    <property type="match status" value="2"/>
</dbReference>
<dbReference type="SUPFAM" id="SSF49464">
    <property type="entry name" value="Carboxypeptidase regulatory domain-like"/>
    <property type="match status" value="2"/>
</dbReference>
<keyword evidence="4" id="KW-0645">Protease</keyword>
<keyword evidence="11" id="KW-0812">Transmembrane</keyword>
<dbReference type="SUPFAM" id="SSF53187">
    <property type="entry name" value="Zn-dependent exopeptidases"/>
    <property type="match status" value="3"/>
</dbReference>
<keyword evidence="5" id="KW-0479">Metal-binding</keyword>
<keyword evidence="3 13" id="KW-0121">Carboxypeptidase</keyword>
<dbReference type="InterPro" id="IPR057247">
    <property type="entry name" value="CARBOXYPEPT_ZN_2"/>
</dbReference>
<keyword evidence="7" id="KW-0862">Zinc</keyword>
<keyword evidence="11" id="KW-1133">Transmembrane helix</keyword>
<dbReference type="AlphaFoldDB" id="A0A1V9XIX3"/>
<evidence type="ECO:0000256" key="10">
    <source>
        <dbReference type="SAM" id="MobiDB-lite"/>
    </source>
</evidence>
<proteinExistence type="inferred from homology"/>
<feature type="transmembrane region" description="Helical" evidence="11">
    <location>
        <begin position="12"/>
        <end position="36"/>
    </location>
</feature>
<dbReference type="SMART" id="SM00631">
    <property type="entry name" value="Zn_pept"/>
    <property type="match status" value="2"/>
</dbReference>
<dbReference type="GO" id="GO:0006518">
    <property type="term" value="P:peptide metabolic process"/>
    <property type="evidence" value="ECO:0007669"/>
    <property type="project" value="TreeGrafter"/>
</dbReference>
<accession>A0A1V9XIX3</accession>
<dbReference type="STRING" id="418985.A0A1V9XIX3"/>
<evidence type="ECO:0000256" key="7">
    <source>
        <dbReference type="ARBA" id="ARBA00022833"/>
    </source>
</evidence>
<dbReference type="Pfam" id="PF00246">
    <property type="entry name" value="Peptidase_M14"/>
    <property type="match status" value="3"/>
</dbReference>
<comment type="similarity">
    <text evidence="2 9">Belongs to the peptidase M14 family.</text>
</comment>
<organism evidence="13 14">
    <name type="scientific">Tropilaelaps mercedesae</name>
    <dbReference type="NCBI Taxonomy" id="418985"/>
    <lineage>
        <taxon>Eukaryota</taxon>
        <taxon>Metazoa</taxon>
        <taxon>Ecdysozoa</taxon>
        <taxon>Arthropoda</taxon>
        <taxon>Chelicerata</taxon>
        <taxon>Arachnida</taxon>
        <taxon>Acari</taxon>
        <taxon>Parasitiformes</taxon>
        <taxon>Mesostigmata</taxon>
        <taxon>Gamasina</taxon>
        <taxon>Dermanyssoidea</taxon>
        <taxon>Laelapidae</taxon>
        <taxon>Tropilaelaps</taxon>
    </lineage>
</organism>
<dbReference type="InterPro" id="IPR000834">
    <property type="entry name" value="Peptidase_M14"/>
</dbReference>
<protein>
    <submittedName>
        <fullName evidence="13">Carboxypeptidase D-like</fullName>
    </submittedName>
</protein>
<feature type="domain" description="Peptidase M14" evidence="12">
    <location>
        <begin position="57"/>
        <end position="366"/>
    </location>
</feature>
<dbReference type="EMBL" id="MNPL01010113">
    <property type="protein sequence ID" value="OQR73333.1"/>
    <property type="molecule type" value="Genomic_DNA"/>
</dbReference>
<feature type="region of interest" description="Disordered" evidence="10">
    <location>
        <begin position="251"/>
        <end position="271"/>
    </location>
</feature>
<keyword evidence="8" id="KW-0325">Glycoprotein</keyword>
<keyword evidence="11" id="KW-0472">Membrane</keyword>
<feature type="region of interest" description="Disordered" evidence="10">
    <location>
        <begin position="172"/>
        <end position="201"/>
    </location>
</feature>
<comment type="caution">
    <text evidence="13">The sequence shown here is derived from an EMBL/GenBank/DDBJ whole genome shotgun (WGS) entry which is preliminary data.</text>
</comment>
<dbReference type="InterPro" id="IPR008969">
    <property type="entry name" value="CarboxyPept-like_regulatory"/>
</dbReference>
<dbReference type="PRINTS" id="PR00765">
    <property type="entry name" value="CRBOXYPTASEA"/>
</dbReference>
<dbReference type="PROSITE" id="PS52035">
    <property type="entry name" value="PEPTIDASE_M14"/>
    <property type="match status" value="2"/>
</dbReference>
<evidence type="ECO:0000256" key="8">
    <source>
        <dbReference type="ARBA" id="ARBA00023180"/>
    </source>
</evidence>
<sequence>MCMCTPVHRGFGAPFAAVVMGASGLLLLGATLVLLVPAHVGATSDVDVAARLQFSRRYYPYNETVELLSNIVRNYSTLAKLYSIGKSTEKRDLWAVKLSTDRSVRPPLKPLLKLVGGIHGNEALSSQLLLMLVEHLLDQFGKDNRVTRLLNQTELHILPMANPDGREIAREGDCEGAGGDERPTGRENAKGVDLNQDFPGPFDNTEEAWLNKQSETLALMRWVVGNPFVLSASLHTGGLVVAYPYDSSPPQPHNNIGASRKPSVTGQKNPSPDDQLFQYLAQTYSKNHPRMLRGVGCDGENEHFENGIVNGAEWYAVKGGMADFNYAFNCLETTLELSCCKYPNASQLVAEWNDNWRSLIGYMEQVHMGIRGLIRNRASMAPVKQAIVEVEGIAHNITSSSRGEYWRLLLPGTYNITVSSSGYKTLVRRNVQVRTGAATTVDFMLEPQVANTVPKEQWHEESNKLIEADADDFRFSTPPEFQHHNYEAMTDFLRALNKRFANLTRLTSIGKTVEHREMWVLEISDQPGVHEPGEAEMKIVANMHGNEVVGREVSLLMAQLLCEGYDKIPRITKLINRTRIFIMPSMNPDGYERSKEGDYESLVGRPNANHVDLNRNFPDQYLGNRTESGTNKFEPETLAMMKWITSRPFVLSANLHGGALVANYPFDGNIAKVDHMYSATPDDDLFRMLARTYSRLHPKMHMGEACAKGFKDRFDEGITNGAQWYILYGGMQDFNYLHSNCFELTIEMGCQKFPMANQLEKFWDENKRPLLTFIEMTHIGVAGFVRDENGRPLANALIHVSGIKHDVRSAQDGDYWRLLKPDTYQISTVVEGIHTGTQSVIVPEDINAQPVSVDFRVNVREIRWAKENDFSIAPNMAKKYLTPEELNNDMELLHSENQMIFNVKQAFDKDGDRNKILEFMHISNKMTSNAKSHILLLGGLRGSQAVGREVLMRFARHLVEGYRKEMKWYRDLIDNAVIHIVPYIDAAWTPESDDGAGRCDVAIDSATDVNHLFSAGDRSDSRIRILIKLFDSFGYAAALNLESGAVGIGLPSLNASETDTTELFQRLVQPFVSAGVGCSRPTPDALPDSFLDYAYQHYSTLMATAFVECCARPPASELYTLYRRVQPTLVEFLSRAMAMSATGFVLSEQGNGPVRNVQLTVTTSSRPNVPVLSDGAFSFLVPPGALYIAGKLNVLPVIHSVVSSGRKK</sequence>
<keyword evidence="14" id="KW-1185">Reference proteome</keyword>
<dbReference type="Gene3D" id="2.60.40.1120">
    <property type="entry name" value="Carboxypeptidase-like, regulatory domain"/>
    <property type="match status" value="2"/>
</dbReference>
<dbReference type="InterPro" id="IPR050753">
    <property type="entry name" value="Peptidase_M14_domain"/>
</dbReference>
<evidence type="ECO:0000256" key="5">
    <source>
        <dbReference type="ARBA" id="ARBA00022723"/>
    </source>
</evidence>
<name>A0A1V9XIX3_9ACAR</name>
<evidence type="ECO:0000256" key="4">
    <source>
        <dbReference type="ARBA" id="ARBA00022670"/>
    </source>
</evidence>
<dbReference type="InParanoid" id="A0A1V9XIX3"/>
<feature type="active site" description="Proton donor/acceptor" evidence="9">
    <location>
        <position position="747"/>
    </location>
</feature>
<evidence type="ECO:0000256" key="1">
    <source>
        <dbReference type="ARBA" id="ARBA00001947"/>
    </source>
</evidence>
<feature type="compositionally biased region" description="Basic and acidic residues" evidence="10">
    <location>
        <begin position="172"/>
        <end position="190"/>
    </location>
</feature>
<reference evidence="13 14" key="1">
    <citation type="journal article" date="2017" name="Gigascience">
        <title>Draft genome of the honey bee ectoparasitic mite, Tropilaelaps mercedesae, is shaped by the parasitic life history.</title>
        <authorList>
            <person name="Dong X."/>
            <person name="Armstrong S.D."/>
            <person name="Xia D."/>
            <person name="Makepeace B.L."/>
            <person name="Darby A.C."/>
            <person name="Kadowaki T."/>
        </authorList>
    </citation>
    <scope>NUCLEOTIDE SEQUENCE [LARGE SCALE GENOMIC DNA]</scope>
    <source>
        <strain evidence="13">Wuxi-XJTLU</strain>
    </source>
</reference>
<evidence type="ECO:0000256" key="9">
    <source>
        <dbReference type="PROSITE-ProRule" id="PRU01379"/>
    </source>
</evidence>
<dbReference type="Proteomes" id="UP000192247">
    <property type="component" value="Unassembled WGS sequence"/>
</dbReference>